<accession>A0A9X2G8L4</accession>
<keyword evidence="2" id="KW-0812">Transmembrane</keyword>
<feature type="compositionally biased region" description="Low complexity" evidence="1">
    <location>
        <begin position="45"/>
        <end position="77"/>
    </location>
</feature>
<proteinExistence type="predicted"/>
<reference evidence="3" key="1">
    <citation type="submission" date="2022-06" db="EMBL/GenBank/DDBJ databases">
        <title>Genomic Encyclopedia of Archaeal and Bacterial Type Strains, Phase II (KMG-II): from individual species to whole genera.</title>
        <authorList>
            <person name="Goeker M."/>
        </authorList>
    </citation>
    <scope>NUCLEOTIDE SEQUENCE</scope>
    <source>
        <strain evidence="3">DSM 26652</strain>
    </source>
</reference>
<evidence type="ECO:0000256" key="1">
    <source>
        <dbReference type="SAM" id="MobiDB-lite"/>
    </source>
</evidence>
<dbReference type="AlphaFoldDB" id="A0A9X2G8L4"/>
<comment type="caution">
    <text evidence="3">The sequence shown here is derived from an EMBL/GenBank/DDBJ whole genome shotgun (WGS) entry which is preliminary data.</text>
</comment>
<evidence type="ECO:0000256" key="2">
    <source>
        <dbReference type="SAM" id="Phobius"/>
    </source>
</evidence>
<organism evidence="3 4">
    <name type="scientific">Promicromonospora thailandica</name>
    <dbReference type="NCBI Taxonomy" id="765201"/>
    <lineage>
        <taxon>Bacteria</taxon>
        <taxon>Bacillati</taxon>
        <taxon>Actinomycetota</taxon>
        <taxon>Actinomycetes</taxon>
        <taxon>Micrococcales</taxon>
        <taxon>Promicromonosporaceae</taxon>
        <taxon>Promicromonospora</taxon>
    </lineage>
</organism>
<sequence length="224" mass="23734">MVSSAITPTRTIAVLIGIAVLAIGGFAVVRSGVLDPETVQGAIPGPGSSASESATAPASGSPSAPRSPSASPSPTTPEQIKAKNIADAKARLVEYYETTAQVANNGYKDWEKRLSKFWGHPDIASSLGSVYEDNANSGQYTTGAAHVEQSQVVRYEPDDDSFERVTLDVCINFSDVKTYEASGSQVPRSAGAPTRYMFTYVMLHQGFDGVWTVNGEERHAGRAC</sequence>
<feature type="transmembrane region" description="Helical" evidence="2">
    <location>
        <begin position="12"/>
        <end position="29"/>
    </location>
</feature>
<dbReference type="Proteomes" id="UP001139493">
    <property type="component" value="Unassembled WGS sequence"/>
</dbReference>
<feature type="region of interest" description="Disordered" evidence="1">
    <location>
        <begin position="40"/>
        <end position="80"/>
    </location>
</feature>
<name>A0A9X2G8L4_9MICO</name>
<keyword evidence="4" id="KW-1185">Reference proteome</keyword>
<dbReference type="RefSeq" id="WP_253836134.1">
    <property type="nucleotide sequence ID" value="NZ_JAMTCS010000007.1"/>
</dbReference>
<protein>
    <submittedName>
        <fullName evidence="3">Uncharacterized protein</fullName>
    </submittedName>
</protein>
<keyword evidence="2" id="KW-0472">Membrane</keyword>
<gene>
    <name evidence="3" type="ORF">APR03_002512</name>
</gene>
<dbReference type="EMBL" id="JAMTCS010000007">
    <property type="protein sequence ID" value="MCP2265164.1"/>
    <property type="molecule type" value="Genomic_DNA"/>
</dbReference>
<evidence type="ECO:0000313" key="3">
    <source>
        <dbReference type="EMBL" id="MCP2265164.1"/>
    </source>
</evidence>
<evidence type="ECO:0000313" key="4">
    <source>
        <dbReference type="Proteomes" id="UP001139493"/>
    </source>
</evidence>
<keyword evidence="2" id="KW-1133">Transmembrane helix</keyword>